<dbReference type="Pfam" id="PF00122">
    <property type="entry name" value="E1-E2_ATPase"/>
    <property type="match status" value="1"/>
</dbReference>
<dbReference type="SFLD" id="SFLDF00027">
    <property type="entry name" value="p-type_atpase"/>
    <property type="match status" value="1"/>
</dbReference>
<dbReference type="InterPro" id="IPR023299">
    <property type="entry name" value="ATPase_P-typ_cyto_dom_N"/>
</dbReference>
<dbReference type="InterPro" id="IPR017969">
    <property type="entry name" value="Heavy-metal-associated_CS"/>
</dbReference>
<evidence type="ECO:0000256" key="6">
    <source>
        <dbReference type="ARBA" id="ARBA00022553"/>
    </source>
</evidence>
<sequence length="912" mass="94720">MPTRTAHLNVTGMSCANCSATIEDALDGLDGVVSANANYATDEGSVEYDPAEVSLGEIYAAIESAGYGAVSESVTVAITDMSCANCAETNAEALESTPGVIEATVNYATDEAQVQYNPADASLGDLYDAIESAGYSPVREGSGSGGEGDGEGSGDGAGASGTGDAGQDARDAAREEEIRRQLRLTLFGAVLSLPLLAFMTDHLLFGGEVFPETVFGVRIGLVQFLLATPVQVVLGRPFYRNSYKALVTNGRANMDVLIALGSTTAYVYSVAALSGAIAGSLYFDTAAFILVFITLGNYLEARSKGRAGEALRKLLEMEADRATLVEEDGTEREVPVDEVEVGDRMKVRPGEKVPTDGVVVDGQSAVDESMVTGESVPVEKGEGDEVVGATVNENGVLVVEATKVGADTALQQIVRTVKEAQSRQPDIQNLADRISAYFVPAVIANALLWGTVWFLFPEALAGFVNALPLWDLVAGGPAVAGGAVSVSEFAVVVFASAVLIACPCALGLATPAATMVGTTIGAGHGILFKGGDVLERAKDVDTVVFDKTGTLTEGEMELTDVVAFDRDGNVIPDDDPAPDGGTAQRREGDDGLIAPEAGSGPDRDPETEVLRLAAAAERGSEHPLARAIVDGARERGLEIPEPDGFENVPGHGVRATVGSDGPDGGSEVLVGNRKLLRDNGIDPSPAAEEMERLESEGKTAMLVARVPAGANEGRLVGIVADADTVKPSAADAVAALKDRGIDVMLITGDNERTARAVAERVGIDPANVRAEVLPEDKSAAVESIQADGRQAMMVGDGVNDAPALAVAYVGTAIGSGTDVAIEAADVTLMRDDPLDVAKAIRVSDATLQKIKQNLVWALGYNTLMIPLASLGLLQPALAAGAMALSSVSVLTNSLLFRRYDPDRDYRLLGRLR</sequence>
<evidence type="ECO:0000256" key="16">
    <source>
        <dbReference type="ARBA" id="ARBA00023065"/>
    </source>
</evidence>
<dbReference type="Pfam" id="PF00702">
    <property type="entry name" value="Hydrolase"/>
    <property type="match status" value="1"/>
</dbReference>
<feature type="domain" description="HMA" evidence="20">
    <location>
        <begin position="72"/>
        <end position="138"/>
    </location>
</feature>
<feature type="transmembrane region" description="Helical" evidence="19">
    <location>
        <begin position="878"/>
        <end position="896"/>
    </location>
</feature>
<dbReference type="EC" id="7.2.2.8" evidence="3"/>
<keyword evidence="10" id="KW-0187">Copper transport</keyword>
<keyword evidence="12" id="KW-0460">Magnesium</keyword>
<evidence type="ECO:0000256" key="8">
    <source>
        <dbReference type="ARBA" id="ARBA00022723"/>
    </source>
</evidence>
<dbReference type="GO" id="GO:0005524">
    <property type="term" value="F:ATP binding"/>
    <property type="evidence" value="ECO:0007669"/>
    <property type="project" value="UniProtKB-KW"/>
</dbReference>
<keyword evidence="11" id="KW-0067">ATP-binding</keyword>
<dbReference type="InterPro" id="IPR036163">
    <property type="entry name" value="HMA_dom_sf"/>
</dbReference>
<comment type="similarity">
    <text evidence="2">Belongs to the cation transport ATPase (P-type) (TC 3.A.3) family. Type IB subfamily.</text>
</comment>
<dbReference type="InterPro" id="IPR044492">
    <property type="entry name" value="P_typ_ATPase_HD_dom"/>
</dbReference>
<feature type="transmembrane region" description="Helical" evidence="19">
    <location>
        <begin position="281"/>
        <end position="299"/>
    </location>
</feature>
<evidence type="ECO:0000256" key="19">
    <source>
        <dbReference type="SAM" id="Phobius"/>
    </source>
</evidence>
<dbReference type="PRINTS" id="PR00120">
    <property type="entry name" value="HATPASE"/>
</dbReference>
<feature type="transmembrane region" description="Helical" evidence="19">
    <location>
        <begin position="256"/>
        <end position="275"/>
    </location>
</feature>
<dbReference type="OrthoDB" id="8588at2157"/>
<dbReference type="NCBIfam" id="TIGR01494">
    <property type="entry name" value="ATPase_P-type"/>
    <property type="match status" value="2"/>
</dbReference>
<keyword evidence="6" id="KW-0597">Phosphoprotein</keyword>
<dbReference type="PROSITE" id="PS00154">
    <property type="entry name" value="ATPASE_E1_E2"/>
    <property type="match status" value="1"/>
</dbReference>
<proteinExistence type="inferred from homology"/>
<dbReference type="GO" id="GO:0016887">
    <property type="term" value="F:ATP hydrolysis activity"/>
    <property type="evidence" value="ECO:0007669"/>
    <property type="project" value="InterPro"/>
</dbReference>
<keyword evidence="9" id="KW-0547">Nucleotide-binding</keyword>
<comment type="caution">
    <text evidence="21">The sequence shown here is derived from an EMBL/GenBank/DDBJ whole genome shotgun (WGS) entry which is preliminary data.</text>
</comment>
<dbReference type="InterPro" id="IPR018303">
    <property type="entry name" value="ATPase_P-typ_P_site"/>
</dbReference>
<dbReference type="SFLD" id="SFLDG00002">
    <property type="entry name" value="C1.7:_P-type_atpase_like"/>
    <property type="match status" value="1"/>
</dbReference>
<dbReference type="RefSeq" id="WP_095635566.1">
    <property type="nucleotide sequence ID" value="NZ_NSKC01000001.1"/>
</dbReference>
<evidence type="ECO:0000256" key="14">
    <source>
        <dbReference type="ARBA" id="ARBA00022989"/>
    </source>
</evidence>
<keyword evidence="17 19" id="KW-0472">Membrane</keyword>
<evidence type="ECO:0000256" key="1">
    <source>
        <dbReference type="ARBA" id="ARBA00004651"/>
    </source>
</evidence>
<dbReference type="InterPro" id="IPR036412">
    <property type="entry name" value="HAD-like_sf"/>
</dbReference>
<dbReference type="SUPFAM" id="SSF81660">
    <property type="entry name" value="Metal cation-transporting ATPase, ATP-binding domain N"/>
    <property type="match status" value="1"/>
</dbReference>
<dbReference type="InterPro" id="IPR008250">
    <property type="entry name" value="ATPase_P-typ_transduc_dom_A_sf"/>
</dbReference>
<dbReference type="GO" id="GO:0043682">
    <property type="term" value="F:P-type divalent copper transporter activity"/>
    <property type="evidence" value="ECO:0007669"/>
    <property type="project" value="TreeGrafter"/>
</dbReference>
<feature type="region of interest" description="Disordered" evidence="18">
    <location>
        <begin position="566"/>
        <end position="606"/>
    </location>
</feature>
<keyword evidence="14 19" id="KW-1133">Transmembrane helix</keyword>
<dbReference type="GO" id="GO:0005886">
    <property type="term" value="C:plasma membrane"/>
    <property type="evidence" value="ECO:0007669"/>
    <property type="project" value="UniProtKB-SubCell"/>
</dbReference>
<dbReference type="InterPro" id="IPR023214">
    <property type="entry name" value="HAD_sf"/>
</dbReference>
<dbReference type="SFLD" id="SFLDS00003">
    <property type="entry name" value="Haloacid_Dehalogenase"/>
    <property type="match status" value="1"/>
</dbReference>
<dbReference type="Gene3D" id="3.40.1110.10">
    <property type="entry name" value="Calcium-transporting ATPase, cytoplasmic domain N"/>
    <property type="match status" value="1"/>
</dbReference>
<keyword evidence="13" id="KW-1278">Translocase</keyword>
<feature type="transmembrane region" description="Helical" evidence="19">
    <location>
        <begin position="217"/>
        <end position="235"/>
    </location>
</feature>
<evidence type="ECO:0000256" key="7">
    <source>
        <dbReference type="ARBA" id="ARBA00022692"/>
    </source>
</evidence>
<evidence type="ECO:0000313" key="21">
    <source>
        <dbReference type="EMBL" id="PAU85451.1"/>
    </source>
</evidence>
<keyword evidence="22" id="KW-1185">Reference proteome</keyword>
<dbReference type="InterPro" id="IPR023298">
    <property type="entry name" value="ATPase_P-typ_TM_dom_sf"/>
</dbReference>
<evidence type="ECO:0000313" key="22">
    <source>
        <dbReference type="Proteomes" id="UP000218083"/>
    </source>
</evidence>
<dbReference type="Gene3D" id="3.30.70.100">
    <property type="match status" value="2"/>
</dbReference>
<feature type="compositionally biased region" description="Gly residues" evidence="18">
    <location>
        <begin position="142"/>
        <end position="164"/>
    </location>
</feature>
<dbReference type="SUPFAM" id="SSF81653">
    <property type="entry name" value="Calcium ATPase, transduction domain A"/>
    <property type="match status" value="1"/>
</dbReference>
<name>A0A2A2FIY6_9EURY</name>
<dbReference type="PANTHER" id="PTHR43520">
    <property type="entry name" value="ATP7, ISOFORM B"/>
    <property type="match status" value="1"/>
</dbReference>
<evidence type="ECO:0000256" key="2">
    <source>
        <dbReference type="ARBA" id="ARBA00006024"/>
    </source>
</evidence>
<dbReference type="PROSITE" id="PS01047">
    <property type="entry name" value="HMA_1"/>
    <property type="match status" value="1"/>
</dbReference>
<dbReference type="FunFam" id="3.30.70.100:FF:000005">
    <property type="entry name" value="Copper-exporting P-type ATPase A"/>
    <property type="match status" value="1"/>
</dbReference>
<dbReference type="SUPFAM" id="SSF55008">
    <property type="entry name" value="HMA, heavy metal-associated domain"/>
    <property type="match status" value="2"/>
</dbReference>
<evidence type="ECO:0000256" key="17">
    <source>
        <dbReference type="ARBA" id="ARBA00023136"/>
    </source>
</evidence>
<dbReference type="PROSITE" id="PS51257">
    <property type="entry name" value="PROKAR_LIPOPROTEIN"/>
    <property type="match status" value="1"/>
</dbReference>
<evidence type="ECO:0000256" key="9">
    <source>
        <dbReference type="ARBA" id="ARBA00022741"/>
    </source>
</evidence>
<dbReference type="EMBL" id="NSKC01000001">
    <property type="protein sequence ID" value="PAU85451.1"/>
    <property type="molecule type" value="Genomic_DNA"/>
</dbReference>
<dbReference type="CDD" id="cd00371">
    <property type="entry name" value="HMA"/>
    <property type="match status" value="2"/>
</dbReference>
<dbReference type="FunFam" id="2.70.150.10:FF:000020">
    <property type="entry name" value="Copper-exporting P-type ATPase A"/>
    <property type="match status" value="1"/>
</dbReference>
<reference evidence="21 22" key="1">
    <citation type="submission" date="2017-08" db="EMBL/GenBank/DDBJ databases">
        <title>The strain WRN001 was isolated from Binhai saline alkaline soil, Tianjin, China.</title>
        <authorList>
            <person name="Liu D."/>
            <person name="Zhang G."/>
        </authorList>
    </citation>
    <scope>NUCLEOTIDE SEQUENCE [LARGE SCALE GENOMIC DNA]</scope>
    <source>
        <strain evidence="21 22">WN019</strain>
    </source>
</reference>
<evidence type="ECO:0000256" key="11">
    <source>
        <dbReference type="ARBA" id="ARBA00022840"/>
    </source>
</evidence>
<dbReference type="PANTHER" id="PTHR43520:SF8">
    <property type="entry name" value="P-TYPE CU(+) TRANSPORTER"/>
    <property type="match status" value="1"/>
</dbReference>
<feature type="transmembrane region" description="Helical" evidence="19">
    <location>
        <begin position="434"/>
        <end position="456"/>
    </location>
</feature>
<accession>A0A2A2FIY6</accession>
<dbReference type="Gene3D" id="3.40.50.1000">
    <property type="entry name" value="HAD superfamily/HAD-like"/>
    <property type="match status" value="1"/>
</dbReference>
<dbReference type="AlphaFoldDB" id="A0A2A2FIY6"/>
<evidence type="ECO:0000256" key="4">
    <source>
        <dbReference type="ARBA" id="ARBA00022448"/>
    </source>
</evidence>
<dbReference type="InterPro" id="IPR001757">
    <property type="entry name" value="P_typ_ATPase"/>
</dbReference>
<comment type="subcellular location">
    <subcellularLocation>
        <location evidence="1">Cell membrane</location>
        <topology evidence="1">Multi-pass membrane protein</topology>
    </subcellularLocation>
</comment>
<dbReference type="InterPro" id="IPR006121">
    <property type="entry name" value="HMA_dom"/>
</dbReference>
<evidence type="ECO:0000256" key="15">
    <source>
        <dbReference type="ARBA" id="ARBA00023008"/>
    </source>
</evidence>
<dbReference type="GO" id="GO:0140581">
    <property type="term" value="F:P-type monovalent copper transporter activity"/>
    <property type="evidence" value="ECO:0007669"/>
    <property type="project" value="UniProtKB-EC"/>
</dbReference>
<evidence type="ECO:0000256" key="13">
    <source>
        <dbReference type="ARBA" id="ARBA00022967"/>
    </source>
</evidence>
<keyword evidence="5" id="KW-1003">Cell membrane</keyword>
<dbReference type="PROSITE" id="PS50846">
    <property type="entry name" value="HMA_2"/>
    <property type="match status" value="2"/>
</dbReference>
<dbReference type="GO" id="GO:0005507">
    <property type="term" value="F:copper ion binding"/>
    <property type="evidence" value="ECO:0007669"/>
    <property type="project" value="TreeGrafter"/>
</dbReference>
<dbReference type="PRINTS" id="PR00119">
    <property type="entry name" value="CATATPASE"/>
</dbReference>
<dbReference type="SUPFAM" id="SSF81665">
    <property type="entry name" value="Calcium ATPase, transmembrane domain M"/>
    <property type="match status" value="1"/>
</dbReference>
<keyword evidence="7 19" id="KW-0812">Transmembrane</keyword>
<gene>
    <name evidence="21" type="ORF">CK500_01915</name>
</gene>
<evidence type="ECO:0000256" key="3">
    <source>
        <dbReference type="ARBA" id="ARBA00012517"/>
    </source>
</evidence>
<organism evidence="21 22">
    <name type="scientific">Halorubrum salipaludis</name>
    <dbReference type="NCBI Taxonomy" id="2032630"/>
    <lineage>
        <taxon>Archaea</taxon>
        <taxon>Methanobacteriati</taxon>
        <taxon>Methanobacteriota</taxon>
        <taxon>Stenosarchaea group</taxon>
        <taxon>Halobacteria</taxon>
        <taxon>Halobacteriales</taxon>
        <taxon>Haloferacaceae</taxon>
        <taxon>Halorubrum</taxon>
    </lineage>
</organism>
<protein>
    <recommendedName>
        <fullName evidence="3">P-type Cu(+) transporter</fullName>
        <ecNumber evidence="3">7.2.2.8</ecNumber>
    </recommendedName>
</protein>
<dbReference type="Pfam" id="PF00403">
    <property type="entry name" value="HMA"/>
    <property type="match status" value="2"/>
</dbReference>
<evidence type="ECO:0000256" key="18">
    <source>
        <dbReference type="SAM" id="MobiDB-lite"/>
    </source>
</evidence>
<keyword evidence="16" id="KW-0406">Ion transport</keyword>
<dbReference type="SUPFAM" id="SSF56784">
    <property type="entry name" value="HAD-like"/>
    <property type="match status" value="1"/>
</dbReference>
<evidence type="ECO:0000259" key="20">
    <source>
        <dbReference type="PROSITE" id="PS50846"/>
    </source>
</evidence>
<evidence type="ECO:0000256" key="10">
    <source>
        <dbReference type="ARBA" id="ARBA00022796"/>
    </source>
</evidence>
<evidence type="ECO:0000256" key="12">
    <source>
        <dbReference type="ARBA" id="ARBA00022842"/>
    </source>
</evidence>
<feature type="region of interest" description="Disordered" evidence="18">
    <location>
        <begin position="137"/>
        <end position="174"/>
    </location>
</feature>
<feature type="transmembrane region" description="Helical" evidence="19">
    <location>
        <begin position="184"/>
        <end position="205"/>
    </location>
</feature>
<feature type="domain" description="HMA" evidence="20">
    <location>
        <begin position="4"/>
        <end position="70"/>
    </location>
</feature>
<dbReference type="Gene3D" id="2.70.150.10">
    <property type="entry name" value="Calcium-transporting ATPase, cytoplasmic transduction domain A"/>
    <property type="match status" value="1"/>
</dbReference>
<keyword evidence="8" id="KW-0479">Metal-binding</keyword>
<dbReference type="Proteomes" id="UP000218083">
    <property type="component" value="Unassembled WGS sequence"/>
</dbReference>
<dbReference type="FunFam" id="3.40.50.1000:FF:000144">
    <property type="entry name" value="copper-transporting ATPase 1 isoform X2"/>
    <property type="match status" value="1"/>
</dbReference>
<dbReference type="CDD" id="cd02094">
    <property type="entry name" value="P-type_ATPase_Cu-like"/>
    <property type="match status" value="1"/>
</dbReference>
<keyword evidence="4" id="KW-0813">Transport</keyword>
<keyword evidence="15" id="KW-0186">Copper</keyword>
<dbReference type="InterPro" id="IPR059000">
    <property type="entry name" value="ATPase_P-type_domA"/>
</dbReference>
<evidence type="ECO:0000256" key="5">
    <source>
        <dbReference type="ARBA" id="ARBA00022475"/>
    </source>
</evidence>
<dbReference type="GO" id="GO:0055070">
    <property type="term" value="P:copper ion homeostasis"/>
    <property type="evidence" value="ECO:0007669"/>
    <property type="project" value="TreeGrafter"/>
</dbReference>